<keyword evidence="1" id="KW-0812">Transmembrane</keyword>
<gene>
    <name evidence="2" type="ORF">ENM46_03925</name>
</gene>
<organism evidence="2">
    <name type="scientific">Fervidobacterium nodosum</name>
    <dbReference type="NCBI Taxonomy" id="2424"/>
    <lineage>
        <taxon>Bacteria</taxon>
        <taxon>Thermotogati</taxon>
        <taxon>Thermotogota</taxon>
        <taxon>Thermotogae</taxon>
        <taxon>Thermotogales</taxon>
        <taxon>Fervidobacteriaceae</taxon>
        <taxon>Fervidobacterium</taxon>
    </lineage>
</organism>
<name>A0A7C5U6Y6_9BACT</name>
<keyword evidence="1" id="KW-0472">Membrane</keyword>
<feature type="transmembrane region" description="Helical" evidence="1">
    <location>
        <begin position="6"/>
        <end position="28"/>
    </location>
</feature>
<accession>A0A7C5U6Y6</accession>
<reference evidence="2" key="1">
    <citation type="journal article" date="2020" name="mSystems">
        <title>Genome- and Community-Level Interaction Insights into Carbon Utilization and Element Cycling Functions of Hydrothermarchaeota in Hydrothermal Sediment.</title>
        <authorList>
            <person name="Zhou Z."/>
            <person name="Liu Y."/>
            <person name="Xu W."/>
            <person name="Pan J."/>
            <person name="Luo Z.H."/>
            <person name="Li M."/>
        </authorList>
    </citation>
    <scope>NUCLEOTIDE SEQUENCE [LARGE SCALE GENOMIC DNA]</scope>
    <source>
        <strain evidence="2">SpSt-1088</strain>
    </source>
</reference>
<evidence type="ECO:0000313" key="2">
    <source>
        <dbReference type="EMBL" id="HHR34078.1"/>
    </source>
</evidence>
<sequence length="134" mass="15630">MSGKLYIIFLFFWVLIVINIYGVQYIVITWDYDENQKISITEQTNSVNIGTMSIYSNDKFKVYVTPKILPVDENELVQIQVSSVKVGETTISMDPYFPTHVTTKWLYGTLNLNFIFFEPPNDFMVILTFTFMPL</sequence>
<protein>
    <submittedName>
        <fullName evidence="2">Uncharacterized protein</fullName>
    </submittedName>
</protein>
<evidence type="ECO:0000256" key="1">
    <source>
        <dbReference type="SAM" id="Phobius"/>
    </source>
</evidence>
<proteinExistence type="predicted"/>
<keyword evidence="1" id="KW-1133">Transmembrane helix</keyword>
<dbReference type="AlphaFoldDB" id="A0A7C5U6Y6"/>
<comment type="caution">
    <text evidence="2">The sequence shown here is derived from an EMBL/GenBank/DDBJ whole genome shotgun (WGS) entry which is preliminary data.</text>
</comment>
<dbReference type="EMBL" id="DRXW01000241">
    <property type="protein sequence ID" value="HHR34078.1"/>
    <property type="molecule type" value="Genomic_DNA"/>
</dbReference>